<name>A0AAE9I010_9BURK</name>
<dbReference type="InterPro" id="IPR015424">
    <property type="entry name" value="PyrdxlP-dep_Trfase"/>
</dbReference>
<dbReference type="Gene3D" id="3.40.640.10">
    <property type="entry name" value="Type I PLP-dependent aspartate aminotransferase-like (Major domain)"/>
    <property type="match status" value="1"/>
</dbReference>
<keyword evidence="7" id="KW-0808">Transferase</keyword>
<dbReference type="AlphaFoldDB" id="A0AAE9I010"/>
<evidence type="ECO:0000256" key="1">
    <source>
        <dbReference type="ARBA" id="ARBA00005384"/>
    </source>
</evidence>
<dbReference type="PROSITE" id="PS50949">
    <property type="entry name" value="HTH_GNTR"/>
    <property type="match status" value="1"/>
</dbReference>
<dbReference type="InterPro" id="IPR004839">
    <property type="entry name" value="Aminotransferase_I/II_large"/>
</dbReference>
<dbReference type="SUPFAM" id="SSF53383">
    <property type="entry name" value="PLP-dependent transferases"/>
    <property type="match status" value="1"/>
</dbReference>
<dbReference type="SUPFAM" id="SSF46785">
    <property type="entry name" value="Winged helix' DNA-binding domain"/>
    <property type="match status" value="1"/>
</dbReference>
<dbReference type="PANTHER" id="PTHR46577">
    <property type="entry name" value="HTH-TYPE TRANSCRIPTIONAL REGULATORY PROTEIN GABR"/>
    <property type="match status" value="1"/>
</dbReference>
<dbReference type="GO" id="GO:0008483">
    <property type="term" value="F:transaminase activity"/>
    <property type="evidence" value="ECO:0007669"/>
    <property type="project" value="UniProtKB-KW"/>
</dbReference>
<evidence type="ECO:0000256" key="5">
    <source>
        <dbReference type="ARBA" id="ARBA00023163"/>
    </source>
</evidence>
<dbReference type="Proteomes" id="UP001056132">
    <property type="component" value="Chromosome 1"/>
</dbReference>
<dbReference type="CDD" id="cd07377">
    <property type="entry name" value="WHTH_GntR"/>
    <property type="match status" value="1"/>
</dbReference>
<dbReference type="SMART" id="SM00345">
    <property type="entry name" value="HTH_GNTR"/>
    <property type="match status" value="1"/>
</dbReference>
<dbReference type="EMBL" id="CP097330">
    <property type="protein sequence ID" value="URF05028.1"/>
    <property type="molecule type" value="Genomic_DNA"/>
</dbReference>
<dbReference type="Pfam" id="PF00155">
    <property type="entry name" value="Aminotran_1_2"/>
    <property type="match status" value="1"/>
</dbReference>
<evidence type="ECO:0000256" key="2">
    <source>
        <dbReference type="ARBA" id="ARBA00022898"/>
    </source>
</evidence>
<dbReference type="Pfam" id="PF00392">
    <property type="entry name" value="GntR"/>
    <property type="match status" value="1"/>
</dbReference>
<feature type="domain" description="HTH gntR-type" evidence="6">
    <location>
        <begin position="8"/>
        <end position="76"/>
    </location>
</feature>
<reference evidence="7" key="2">
    <citation type="submission" date="2022-05" db="EMBL/GenBank/DDBJ databases">
        <authorList>
            <person name="Kunte H.-J."/>
        </authorList>
    </citation>
    <scope>NUCLEOTIDE SEQUENCE</scope>
    <source>
        <strain evidence="7">G5</strain>
    </source>
</reference>
<dbReference type="InterPro" id="IPR036388">
    <property type="entry name" value="WH-like_DNA-bd_sf"/>
</dbReference>
<reference evidence="7" key="1">
    <citation type="journal article" date="2022" name="Microbiol. Resour. Announc.">
        <title>Genome Sequence of Cupriavidus campinensis Strain G5, a Member of a Bacterial Consortium Capable of Polyethylene Degradation.</title>
        <authorList>
            <person name="Schneider B."/>
            <person name="Pfeiffer F."/>
            <person name="Dyall-Smith M."/>
            <person name="Kunte H.J."/>
        </authorList>
    </citation>
    <scope>NUCLEOTIDE SEQUENCE</scope>
    <source>
        <strain evidence="7">G5</strain>
    </source>
</reference>
<evidence type="ECO:0000256" key="4">
    <source>
        <dbReference type="ARBA" id="ARBA00023125"/>
    </source>
</evidence>
<dbReference type="InterPro" id="IPR036390">
    <property type="entry name" value="WH_DNA-bd_sf"/>
</dbReference>
<dbReference type="InterPro" id="IPR015421">
    <property type="entry name" value="PyrdxlP-dep_Trfase_major"/>
</dbReference>
<keyword evidence="5" id="KW-0804">Transcription</keyword>
<keyword evidence="4" id="KW-0238">DNA-binding</keyword>
<dbReference type="GO" id="GO:0030170">
    <property type="term" value="F:pyridoxal phosphate binding"/>
    <property type="evidence" value="ECO:0007669"/>
    <property type="project" value="InterPro"/>
</dbReference>
<comment type="similarity">
    <text evidence="1">In the C-terminal section; belongs to the class-I pyridoxal-phosphate-dependent aminotransferase family.</text>
</comment>
<dbReference type="InterPro" id="IPR051446">
    <property type="entry name" value="HTH_trans_reg/aminotransferase"/>
</dbReference>
<keyword evidence="7" id="KW-0032">Aminotransferase</keyword>
<organism evidence="7 8">
    <name type="scientific">Cupriavidus campinensis</name>
    <dbReference type="NCBI Taxonomy" id="151783"/>
    <lineage>
        <taxon>Bacteria</taxon>
        <taxon>Pseudomonadati</taxon>
        <taxon>Pseudomonadota</taxon>
        <taxon>Betaproteobacteria</taxon>
        <taxon>Burkholderiales</taxon>
        <taxon>Burkholderiaceae</taxon>
        <taxon>Cupriavidus</taxon>
    </lineage>
</organism>
<dbReference type="RefSeq" id="WP_211942755.1">
    <property type="nucleotide sequence ID" value="NZ_CAJPVH010000003.1"/>
</dbReference>
<keyword evidence="2" id="KW-0663">Pyridoxal phosphate</keyword>
<accession>A0AAE9I010</accession>
<evidence type="ECO:0000256" key="3">
    <source>
        <dbReference type="ARBA" id="ARBA00023015"/>
    </source>
</evidence>
<proteinExistence type="inferred from homology"/>
<keyword evidence="3" id="KW-0805">Transcription regulation</keyword>
<gene>
    <name evidence="7" type="ORF">M5D45_04105</name>
</gene>
<dbReference type="PANTHER" id="PTHR46577:SF1">
    <property type="entry name" value="HTH-TYPE TRANSCRIPTIONAL REGULATORY PROTEIN GABR"/>
    <property type="match status" value="1"/>
</dbReference>
<evidence type="ECO:0000313" key="7">
    <source>
        <dbReference type="EMBL" id="URF05028.1"/>
    </source>
</evidence>
<evidence type="ECO:0000259" key="6">
    <source>
        <dbReference type="PROSITE" id="PS50949"/>
    </source>
</evidence>
<sequence length="482" mass="52078">MTATHPSLPLYQQVAGHYRQAIAAGTLAVGDRMPSVRSLMGLHEVSLSTALQACRELETAGLLEARPRSGYFVRAPSRPALAPIEEPAAGLPDPAQYVGIHQRISAILARSQHRDIKINLGGACGAPSLYPTAALRTATARALRRYPDLFGSAAEADGHPSLRAALARHALRSRIQLAPEDVVVTHGCTEALNLALRAVAQPGDVIAVESPTYYGLLQILESLGMRALEIPCSPQTGISLEALELAAQTYDNIKAVAVVPNLQNPLGCVMPDAHKQRLVAWCEARGIALIEDDSCASTYEGETPLAAAKTWDTTGNVIHCASLHKVLAPGMRLGWIAAGKWQARVEMLKFGLSRPNEMLAQIAVADFMGTGAFERHLRRLREQLRNQREWMAQAVAGSFPAGTRLTLPRGGLHLWIELPAGMSSETVFEQVLAHGIRVMPGSMFSNSNRFDHYLRLNCGNPREPAIERALETVAGVVRRLAP</sequence>
<dbReference type="KEGG" id="ccam:M5D45_04105"/>
<dbReference type="GO" id="GO:0003700">
    <property type="term" value="F:DNA-binding transcription factor activity"/>
    <property type="evidence" value="ECO:0007669"/>
    <property type="project" value="InterPro"/>
</dbReference>
<evidence type="ECO:0000313" key="8">
    <source>
        <dbReference type="Proteomes" id="UP001056132"/>
    </source>
</evidence>
<dbReference type="GO" id="GO:0003677">
    <property type="term" value="F:DNA binding"/>
    <property type="evidence" value="ECO:0007669"/>
    <property type="project" value="UniProtKB-KW"/>
</dbReference>
<protein>
    <submittedName>
        <fullName evidence="7">PLP-dependent aminotransferase family protein</fullName>
    </submittedName>
</protein>
<dbReference type="CDD" id="cd00609">
    <property type="entry name" value="AAT_like"/>
    <property type="match status" value="1"/>
</dbReference>
<dbReference type="InterPro" id="IPR000524">
    <property type="entry name" value="Tscrpt_reg_HTH_GntR"/>
</dbReference>
<dbReference type="Gene3D" id="1.10.10.10">
    <property type="entry name" value="Winged helix-like DNA-binding domain superfamily/Winged helix DNA-binding domain"/>
    <property type="match status" value="1"/>
</dbReference>